<keyword evidence="5" id="KW-0863">Zinc-finger</keyword>
<evidence type="ECO:0000256" key="5">
    <source>
        <dbReference type="ARBA" id="ARBA00022771"/>
    </source>
</evidence>
<dbReference type="EC" id="2.3.2.27" evidence="2"/>
<dbReference type="Gene3D" id="3.30.40.10">
    <property type="entry name" value="Zinc/RING finger domain, C3HC4 (zinc finger)"/>
    <property type="match status" value="1"/>
</dbReference>
<gene>
    <name evidence="10" type="ORF">OLC1_LOCUS24398</name>
</gene>
<dbReference type="Proteomes" id="UP001161247">
    <property type="component" value="Chromosome 9"/>
</dbReference>
<proteinExistence type="predicted"/>
<organism evidence="10 11">
    <name type="scientific">Oldenlandia corymbosa var. corymbosa</name>
    <dbReference type="NCBI Taxonomy" id="529605"/>
    <lineage>
        <taxon>Eukaryota</taxon>
        <taxon>Viridiplantae</taxon>
        <taxon>Streptophyta</taxon>
        <taxon>Embryophyta</taxon>
        <taxon>Tracheophyta</taxon>
        <taxon>Spermatophyta</taxon>
        <taxon>Magnoliopsida</taxon>
        <taxon>eudicotyledons</taxon>
        <taxon>Gunneridae</taxon>
        <taxon>Pentapetalae</taxon>
        <taxon>asterids</taxon>
        <taxon>lamiids</taxon>
        <taxon>Gentianales</taxon>
        <taxon>Rubiaceae</taxon>
        <taxon>Rubioideae</taxon>
        <taxon>Spermacoceae</taxon>
        <taxon>Hedyotis-Oldenlandia complex</taxon>
        <taxon>Oldenlandia</taxon>
    </lineage>
</organism>
<dbReference type="InterPro" id="IPR013083">
    <property type="entry name" value="Znf_RING/FYVE/PHD"/>
</dbReference>
<comment type="catalytic activity">
    <reaction evidence="1">
        <text>S-ubiquitinyl-[E2 ubiquitin-conjugating enzyme]-L-cysteine + [acceptor protein]-L-lysine = [E2 ubiquitin-conjugating enzyme]-L-cysteine + N(6)-ubiquitinyl-[acceptor protein]-L-lysine.</text>
        <dbReference type="EC" id="2.3.2.27"/>
    </reaction>
</comment>
<feature type="domain" description="RING-type" evidence="9">
    <location>
        <begin position="56"/>
        <end position="96"/>
    </location>
</feature>
<dbReference type="PANTHER" id="PTHR46463">
    <property type="entry name" value="ZINC FINGER, RING/FYVE/PHD-TYPE"/>
    <property type="match status" value="1"/>
</dbReference>
<feature type="region of interest" description="Disordered" evidence="8">
    <location>
        <begin position="210"/>
        <end position="231"/>
    </location>
</feature>
<keyword evidence="4" id="KW-0479">Metal-binding</keyword>
<evidence type="ECO:0000256" key="3">
    <source>
        <dbReference type="ARBA" id="ARBA00022679"/>
    </source>
</evidence>
<evidence type="ECO:0000256" key="7">
    <source>
        <dbReference type="ARBA" id="ARBA00022833"/>
    </source>
</evidence>
<feature type="region of interest" description="Disordered" evidence="8">
    <location>
        <begin position="358"/>
        <end position="380"/>
    </location>
</feature>
<evidence type="ECO:0000259" key="9">
    <source>
        <dbReference type="SMART" id="SM00184"/>
    </source>
</evidence>
<dbReference type="InterPro" id="IPR001841">
    <property type="entry name" value="Znf_RING"/>
</dbReference>
<dbReference type="AlphaFoldDB" id="A0AAV1EG43"/>
<evidence type="ECO:0000256" key="4">
    <source>
        <dbReference type="ARBA" id="ARBA00022723"/>
    </source>
</evidence>
<keyword evidence="7" id="KW-0862">Zinc</keyword>
<dbReference type="GO" id="GO:0061630">
    <property type="term" value="F:ubiquitin protein ligase activity"/>
    <property type="evidence" value="ECO:0007669"/>
    <property type="project" value="UniProtKB-EC"/>
</dbReference>
<keyword evidence="3" id="KW-0808">Transferase</keyword>
<dbReference type="GO" id="GO:0008270">
    <property type="term" value="F:zinc ion binding"/>
    <property type="evidence" value="ECO:0007669"/>
    <property type="project" value="UniProtKB-KW"/>
</dbReference>
<evidence type="ECO:0000313" key="10">
    <source>
        <dbReference type="EMBL" id="CAI9118561.1"/>
    </source>
</evidence>
<protein>
    <recommendedName>
        <fullName evidence="2">RING-type E3 ubiquitin transferase</fullName>
        <ecNumber evidence="2">2.3.2.27</ecNumber>
    </recommendedName>
</protein>
<dbReference type="SUPFAM" id="SSF57850">
    <property type="entry name" value="RING/U-box"/>
    <property type="match status" value="1"/>
</dbReference>
<reference evidence="10" key="1">
    <citation type="submission" date="2023-03" db="EMBL/GenBank/DDBJ databases">
        <authorList>
            <person name="Julca I."/>
        </authorList>
    </citation>
    <scope>NUCLEOTIDE SEQUENCE</scope>
</reference>
<evidence type="ECO:0000256" key="2">
    <source>
        <dbReference type="ARBA" id="ARBA00012483"/>
    </source>
</evidence>
<dbReference type="PANTHER" id="PTHR46463:SF16">
    <property type="entry name" value="E3 UBIQUITIN-PROTEIN LIGASE RHF1A"/>
    <property type="match status" value="1"/>
</dbReference>
<evidence type="ECO:0000256" key="1">
    <source>
        <dbReference type="ARBA" id="ARBA00000900"/>
    </source>
</evidence>
<evidence type="ECO:0000313" key="11">
    <source>
        <dbReference type="Proteomes" id="UP001161247"/>
    </source>
</evidence>
<dbReference type="EMBL" id="OX459126">
    <property type="protein sequence ID" value="CAI9118561.1"/>
    <property type="molecule type" value="Genomic_DNA"/>
</dbReference>
<dbReference type="Pfam" id="PF13639">
    <property type="entry name" value="zf-RING_2"/>
    <property type="match status" value="1"/>
</dbReference>
<keyword evidence="11" id="KW-1185">Reference proteome</keyword>
<evidence type="ECO:0000256" key="6">
    <source>
        <dbReference type="ARBA" id="ARBA00022786"/>
    </source>
</evidence>
<name>A0AAV1EG43_OLDCO</name>
<accession>A0AAV1EG43</accession>
<keyword evidence="6" id="KW-0833">Ubl conjugation pathway</keyword>
<dbReference type="SMART" id="SM00184">
    <property type="entry name" value="RING"/>
    <property type="match status" value="1"/>
</dbReference>
<evidence type="ECO:0000256" key="8">
    <source>
        <dbReference type="SAM" id="MobiDB-lite"/>
    </source>
</evidence>
<sequence>MSLTVATDTISSFPDHSMKAIMASFSSTPSSLSSETSSAAVIDVLSVSEDCFEDGCSICLEPFSSQDPPTVTNCKHDYHLHCILEWSQRSTECPICCQLLVLKDPTSQELLEAAKIEKSMRSRNNIRIVRGDETSHVAAYVNDSDLEERILQHFAAATGRTHHHIQRRRQISSRRDSLEVFPSVSFGAHFNNSGDEMENINYGLAVGSTTAGASASTPEPDLSPTHTSETEDGHFHQRILFGHSSPDGPQRSSPSEFIAFSESVKAKFSAASARYKESLSKSTRGFKEKLLARNSTVKELGRGVQREMSAGIAGVARMIERLDLSSKRTGGSVPFTTSLAEKASSAERGPNLGHCVIHESPNPSTVPVKPMHSSDVSSFD</sequence>